<dbReference type="EMBL" id="LT554584">
    <property type="protein sequence ID" value="SAM06321.1"/>
    <property type="molecule type" value="Genomic_DNA"/>
</dbReference>
<protein>
    <submittedName>
        <fullName evidence="2">Uncharacterized protein</fullName>
    </submittedName>
</protein>
<dbReference type="AlphaFoldDB" id="A0A163K9D7"/>
<dbReference type="Proteomes" id="UP000078561">
    <property type="component" value="Unassembled WGS sequence"/>
</dbReference>
<feature type="compositionally biased region" description="Polar residues" evidence="1">
    <location>
        <begin position="14"/>
        <end position="35"/>
    </location>
</feature>
<proteinExistence type="predicted"/>
<sequence length="160" mass="18678">MSVVELDQQHRGDNSAQGKRSWSLVTRSGINNKRIPNSMPRQDEYGEKERRSGRKKMWLTNWLPGRSLLFSNAQHIRKRYTLKFRKQDFKHYTDAFALVSKEIGPLKGVRRVTRYSYQTSSKLMVEFQFKDPTGFAPLLLWLAPRRCVSLCKTIGLKPSD</sequence>
<organism evidence="2">
    <name type="scientific">Absidia glauca</name>
    <name type="common">Pin mould</name>
    <dbReference type="NCBI Taxonomy" id="4829"/>
    <lineage>
        <taxon>Eukaryota</taxon>
        <taxon>Fungi</taxon>
        <taxon>Fungi incertae sedis</taxon>
        <taxon>Mucoromycota</taxon>
        <taxon>Mucoromycotina</taxon>
        <taxon>Mucoromycetes</taxon>
        <taxon>Mucorales</taxon>
        <taxon>Cunninghamellaceae</taxon>
        <taxon>Absidia</taxon>
    </lineage>
</organism>
<gene>
    <name evidence="2" type="primary">ABSGL_12209.1 scaffold 12718</name>
</gene>
<dbReference type="OrthoDB" id="2280262at2759"/>
<accession>A0A163K9D7</accession>
<feature type="compositionally biased region" description="Basic and acidic residues" evidence="1">
    <location>
        <begin position="41"/>
        <end position="50"/>
    </location>
</feature>
<name>A0A163K9D7_ABSGL</name>
<reference evidence="2" key="1">
    <citation type="submission" date="2016-04" db="EMBL/GenBank/DDBJ databases">
        <authorList>
            <person name="Evans L.H."/>
            <person name="Alamgir A."/>
            <person name="Owens N."/>
            <person name="Weber N.D."/>
            <person name="Virtaneva K."/>
            <person name="Barbian K."/>
            <person name="Babar A."/>
            <person name="Rosenke K."/>
        </authorList>
    </citation>
    <scope>NUCLEOTIDE SEQUENCE [LARGE SCALE GENOMIC DNA]</scope>
    <source>
        <strain evidence="2">CBS 101.48</strain>
    </source>
</reference>
<feature type="region of interest" description="Disordered" evidence="1">
    <location>
        <begin position="1"/>
        <end position="50"/>
    </location>
</feature>
<evidence type="ECO:0000256" key="1">
    <source>
        <dbReference type="SAM" id="MobiDB-lite"/>
    </source>
</evidence>
<dbReference type="InParanoid" id="A0A163K9D7"/>
<evidence type="ECO:0000313" key="2">
    <source>
        <dbReference type="EMBL" id="SAM06321.1"/>
    </source>
</evidence>
<evidence type="ECO:0000313" key="3">
    <source>
        <dbReference type="Proteomes" id="UP000078561"/>
    </source>
</evidence>
<keyword evidence="3" id="KW-1185">Reference proteome</keyword>